<gene>
    <name evidence="2" type="ORF">LPJ53_006154</name>
</gene>
<feature type="compositionally biased region" description="Polar residues" evidence="1">
    <location>
        <begin position="1"/>
        <end position="10"/>
    </location>
</feature>
<evidence type="ECO:0000313" key="3">
    <source>
        <dbReference type="Proteomes" id="UP001149813"/>
    </source>
</evidence>
<feature type="compositionally biased region" description="Low complexity" evidence="1">
    <location>
        <begin position="898"/>
        <end position="912"/>
    </location>
</feature>
<feature type="region of interest" description="Disordered" evidence="1">
    <location>
        <begin position="1"/>
        <end position="24"/>
    </location>
</feature>
<feature type="compositionally biased region" description="Polar residues" evidence="1">
    <location>
        <begin position="506"/>
        <end position="516"/>
    </location>
</feature>
<feature type="region of interest" description="Disordered" evidence="1">
    <location>
        <begin position="493"/>
        <end position="521"/>
    </location>
</feature>
<feature type="compositionally biased region" description="Polar residues" evidence="1">
    <location>
        <begin position="920"/>
        <end position="930"/>
    </location>
</feature>
<feature type="region of interest" description="Disordered" evidence="1">
    <location>
        <begin position="150"/>
        <end position="249"/>
    </location>
</feature>
<dbReference type="EMBL" id="JANBOJ010000530">
    <property type="protein sequence ID" value="KAJ1719001.1"/>
    <property type="molecule type" value="Genomic_DNA"/>
</dbReference>
<feature type="compositionally biased region" description="Acidic residues" evidence="1">
    <location>
        <begin position="874"/>
        <end position="885"/>
    </location>
</feature>
<protein>
    <submittedName>
        <fullName evidence="2">Uncharacterized protein</fullName>
    </submittedName>
</protein>
<feature type="non-terminal residue" evidence="2">
    <location>
        <position position="1339"/>
    </location>
</feature>
<keyword evidence="3" id="KW-1185">Reference proteome</keyword>
<feature type="compositionally biased region" description="Polar residues" evidence="1">
    <location>
        <begin position="449"/>
        <end position="461"/>
    </location>
</feature>
<feature type="compositionally biased region" description="Polar residues" evidence="1">
    <location>
        <begin position="184"/>
        <end position="196"/>
    </location>
</feature>
<feature type="compositionally biased region" description="Acidic residues" evidence="1">
    <location>
        <begin position="839"/>
        <end position="849"/>
    </location>
</feature>
<feature type="compositionally biased region" description="Polar residues" evidence="1">
    <location>
        <begin position="860"/>
        <end position="873"/>
    </location>
</feature>
<organism evidence="2 3">
    <name type="scientific">Coemansia erecta</name>
    <dbReference type="NCBI Taxonomy" id="147472"/>
    <lineage>
        <taxon>Eukaryota</taxon>
        <taxon>Fungi</taxon>
        <taxon>Fungi incertae sedis</taxon>
        <taxon>Zoopagomycota</taxon>
        <taxon>Kickxellomycotina</taxon>
        <taxon>Kickxellomycetes</taxon>
        <taxon>Kickxellales</taxon>
        <taxon>Kickxellaceae</taxon>
        <taxon>Coemansia</taxon>
    </lineage>
</organism>
<feature type="compositionally biased region" description="Basic and acidic residues" evidence="1">
    <location>
        <begin position="886"/>
        <end position="896"/>
    </location>
</feature>
<feature type="region of interest" description="Disordered" evidence="1">
    <location>
        <begin position="822"/>
        <end position="930"/>
    </location>
</feature>
<dbReference type="Pfam" id="PF15907">
    <property type="entry name" value="Itfg2"/>
    <property type="match status" value="1"/>
</dbReference>
<dbReference type="Proteomes" id="UP001149813">
    <property type="component" value="Unassembled WGS sequence"/>
</dbReference>
<proteinExistence type="predicted"/>
<feature type="region of interest" description="Disordered" evidence="1">
    <location>
        <begin position="372"/>
        <end position="477"/>
    </location>
</feature>
<feature type="compositionally biased region" description="Low complexity" evidence="1">
    <location>
        <begin position="238"/>
        <end position="249"/>
    </location>
</feature>
<accession>A0A9W7XTD3</accession>
<feature type="compositionally biased region" description="Polar residues" evidence="1">
    <location>
        <begin position="402"/>
        <end position="416"/>
    </location>
</feature>
<comment type="caution">
    <text evidence="2">The sequence shown here is derived from an EMBL/GenBank/DDBJ whole genome shotgun (WGS) entry which is preliminary data.</text>
</comment>
<feature type="region of interest" description="Disordered" evidence="1">
    <location>
        <begin position="1220"/>
        <end position="1242"/>
    </location>
</feature>
<sequence length="1339" mass="143836">KTQDSNNTVEPSPVIKVGDAEGHQIPDTPRELGPGEYLSLSDNAQRFLILSKPGGRFVPIDMVNGAMMATVEPPQVPMSIMTGGNTALMNVCSENALRNMQLAISVGLSVPQLSGFDYTAISGSFMGQSSSWQSGSIPWSHNVPLTSDSCGSVPNMAKSPVSMHNASPSIGNPNVQRASGDGTSGVTPLQTSPAHRSSTEEPLVSQFPSNNASKASITSISPPQAGMPQHHQDYGLGAPASASSSRQSQSSLMASSVFNAGVGSGPASLSSNLRSMRSIQRLNSDGQRAQNFNPGHGPSPIYRGMSIGGNATPMVSGFPATPSHYERRHLGFAGLRGYIGNGNSRQRPGGMTTNMRADDGGVLSGYFTPVTSGQASVRGQGTGPAADGMGSGIMPREPPQGHASSVSTTASISQVADRSGRAQVGNVRQYSNGRKDSPGTTSVPPTSPQRSTGISTSQLQISDEKEEEIEEAPQPMELDVATYMVGGVAAGKRQRRRIRVGAEPITASTRSDATANDSDDEEAYELNELVSLVTMDGVISCYDPVRKVNHFVSLSSKDPVLGIWKVKMHDDICCPSTISTVLQRGGVSKDGELGSRLLANSPAKRVYRRVGLSSHDLLYAVRYSTYIEDRVAVVNRLESHRRRQAKRQMKKTRSHPRLAYTYGAMTDERPVNIALKRDTSSPGLSRSNTTSRINKSGLNNRIRENLNKYHRVGRVVRNLGSHIMDFATSSGISTQQSTTATTCSTTGLMFGHPSQRDPADDALVAARPANDFAIPEASISAASNRRLSAMQPREQNIPRSGLLPSATLGAAASGVPYGTLGSTSSIHGGRHGIAHDHDNDDDDDDDDDGNSNIGIAIGHSLTSDDSSNDLGNNTDDDVDDDDDSDSGSRHIPDHAGKQQQQHQQSQQRHQQSGGIFGPASSGSNHINSSNPTSAIYHSGYLGATPLPSSNRLYGADIAAALNGWYGENKNDYRRSLRVSDHLVVSTWRGTTYFVDVSNLLDTAHYNDLFMHRWNTNVASAAERAVAAAEASEKNGSVGTESRSCNLASVYGHLSEFTDVTGIMSRLRANASVIQFKFQDTVSAFLADTYAPATGGPNVPCIFYVDYKDRIWAYYHLDEVAEMDDVYGASWLEGEPERLHTPATRARAIESNVDPASHNKPFSVVDLAYRRINQEPWIPLIGDETHRSLVNYGDCSYPYSSKTWRKRVDSSGRLVHDVECQDGQPQPAVGAPHDGSSLSPSDTSTQAFITQANANITGRFHMSYVPGPYLCPIWADINSVDLYDVGACNLLELVTPDLLAVKDMFCKDLGLDPESIDERVSLATVPKLSNWVRQMLFSQN</sequence>
<dbReference type="OrthoDB" id="9996127at2759"/>
<feature type="compositionally biased region" description="Polar residues" evidence="1">
    <location>
        <begin position="162"/>
        <end position="177"/>
    </location>
</feature>
<feature type="compositionally biased region" description="Polar residues" evidence="1">
    <location>
        <begin position="206"/>
        <end position="222"/>
    </location>
</feature>
<reference evidence="2" key="1">
    <citation type="submission" date="2022-07" db="EMBL/GenBank/DDBJ databases">
        <title>Phylogenomic reconstructions and comparative analyses of Kickxellomycotina fungi.</title>
        <authorList>
            <person name="Reynolds N.K."/>
            <person name="Stajich J.E."/>
            <person name="Barry K."/>
            <person name="Grigoriev I.V."/>
            <person name="Crous P."/>
            <person name="Smith M.E."/>
        </authorList>
    </citation>
    <scope>NUCLEOTIDE SEQUENCE</scope>
    <source>
        <strain evidence="2">NBRC 32514</strain>
    </source>
</reference>
<evidence type="ECO:0000313" key="2">
    <source>
        <dbReference type="EMBL" id="KAJ1719001.1"/>
    </source>
</evidence>
<dbReference type="InterPro" id="IPR031793">
    <property type="entry name" value="KICSTOR_ITFG2"/>
</dbReference>
<evidence type="ECO:0000256" key="1">
    <source>
        <dbReference type="SAM" id="MobiDB-lite"/>
    </source>
</evidence>
<name>A0A9W7XTD3_9FUNG</name>